<dbReference type="InterPro" id="IPR020472">
    <property type="entry name" value="WD40_PAC1"/>
</dbReference>
<gene>
    <name evidence="8" type="ORF">Ocin01_15326</name>
</gene>
<keyword evidence="9" id="KW-1185">Reference proteome</keyword>
<dbReference type="InterPro" id="IPR021772">
    <property type="entry name" value="WDR48/Bun107"/>
</dbReference>
<dbReference type="SMART" id="SM00320">
    <property type="entry name" value="WD40"/>
    <property type="match status" value="7"/>
</dbReference>
<dbReference type="Gene3D" id="2.130.10.10">
    <property type="entry name" value="YVTN repeat-like/Quinoprotein amine dehydrogenase"/>
    <property type="match status" value="2"/>
</dbReference>
<dbReference type="InterPro" id="IPR015943">
    <property type="entry name" value="WD40/YVTN_repeat-like_dom_sf"/>
</dbReference>
<dbReference type="PANTHER" id="PTHR19862:SF14">
    <property type="entry name" value="WD REPEAT-CONTAINING PROTEIN 48"/>
    <property type="match status" value="1"/>
</dbReference>
<dbReference type="STRING" id="48709.A0A1D2MEB3"/>
<protein>
    <recommendedName>
        <fullName evidence="2">WD repeat-containing protein 48 homolog</fullName>
    </recommendedName>
</protein>
<feature type="repeat" description="WD" evidence="7">
    <location>
        <begin position="201"/>
        <end position="242"/>
    </location>
</feature>
<feature type="repeat" description="WD" evidence="7">
    <location>
        <begin position="108"/>
        <end position="149"/>
    </location>
</feature>
<dbReference type="OMA" id="IIRVWHT"/>
<comment type="function">
    <text evidence="5">Regulatory component of the Usp12-46 deubiquitylase complex. activates deubiquitination by increasing the catalytic turnover without increasing the affinity of deubiquitinating enzymes for the substrate. The complex deubiquitylates the wg/wingless-signaling receptor arr/arrow, which stabilizes the receptor and increases its concentration at the cell surface; this enhances the sensitivity of cells to wg/wingless-signal stimulation. This increases the amplitude and spatial range of the signaling response to the wg/wingless morphogen gradient, facilitating the precise concentration-dependent regulation of its target genes. Together with Wdr20 and Usp12-46 required for wg/wingless-mediated signaling in the wing imaginal disc and for wg/wingless-dependent regulation of intestinal stem cell proliferation.</text>
</comment>
<dbReference type="InterPro" id="IPR001680">
    <property type="entry name" value="WD40_rpt"/>
</dbReference>
<proteinExistence type="inferred from homology"/>
<dbReference type="GO" id="GO:0000724">
    <property type="term" value="P:double-strand break repair via homologous recombination"/>
    <property type="evidence" value="ECO:0007669"/>
    <property type="project" value="TreeGrafter"/>
</dbReference>
<feature type="repeat" description="WD" evidence="7">
    <location>
        <begin position="159"/>
        <end position="193"/>
    </location>
</feature>
<dbReference type="GO" id="GO:0043130">
    <property type="term" value="F:ubiquitin binding"/>
    <property type="evidence" value="ECO:0007669"/>
    <property type="project" value="TreeGrafter"/>
</dbReference>
<dbReference type="AlphaFoldDB" id="A0A1D2MEB3"/>
<dbReference type="OrthoDB" id="2421129at2759"/>
<evidence type="ECO:0000313" key="8">
    <source>
        <dbReference type="EMBL" id="ODM91357.1"/>
    </source>
</evidence>
<name>A0A1D2MEB3_ORCCI</name>
<feature type="repeat" description="WD" evidence="7">
    <location>
        <begin position="66"/>
        <end position="107"/>
    </location>
</feature>
<evidence type="ECO:0000256" key="2">
    <source>
        <dbReference type="ARBA" id="ARBA00021538"/>
    </source>
</evidence>
<reference evidence="8 9" key="1">
    <citation type="journal article" date="2016" name="Genome Biol. Evol.">
        <title>Gene Family Evolution Reflects Adaptation to Soil Environmental Stressors in the Genome of the Collembolan Orchesella cincta.</title>
        <authorList>
            <person name="Faddeeva-Vakhrusheva A."/>
            <person name="Derks M.F."/>
            <person name="Anvar S.Y."/>
            <person name="Agamennone V."/>
            <person name="Suring W."/>
            <person name="Smit S."/>
            <person name="van Straalen N.M."/>
            <person name="Roelofs D."/>
        </authorList>
    </citation>
    <scope>NUCLEOTIDE SEQUENCE [LARGE SCALE GENOMIC DNA]</scope>
    <source>
        <tissue evidence="8">Mixed pool</tissue>
    </source>
</reference>
<dbReference type="PROSITE" id="PS50082">
    <property type="entry name" value="WD_REPEATS_2"/>
    <property type="match status" value="5"/>
</dbReference>
<evidence type="ECO:0000256" key="5">
    <source>
        <dbReference type="ARBA" id="ARBA00049607"/>
    </source>
</evidence>
<sequence length="643" mass="71911">MTEERVGKRKTQVSFTIRADKEPRHHSGVSSIKYDATTDRVHSAGRDGVIRTWSVGKGQIRFIHAMEHHTDWVNDIILTSSGKNIMSGSNDCTVKLWNAQKGFCMSTLRTHKDYVRALAYSKEKEMVASAGFDRAIYLWDVNTLTALTATKNTVTTAALTGSKNSIYSLAMSPDGNTLVSGSTEKVLRVWDTRRYIKTMKLKGHSDNVKALILNWDGSQCLSGSSDGTIKLWALGQQQCIQTIRCHTQGVWALAAPESFHFVISGGKDCRLQFTDLRNNNCHSTLIAVESHPILSLCLTPDLTMIWVGTTDSTIRAWPLPQMHGEGYVSDEEYAGQPLMEIEGAPAIKQYSILSDKRHILTKDTKGHVQLYDALMALKVEDLGPADFDEEVKKRSKSIYVPSWFSVGLHTAMVTIHLAQDENDCLGAWVSAKDVGLIPEDSDQDQKVNYGRLLLQALFEEWKRYSVTDQPPLDPPVNGFFSIAGHTPCVIGEQGGKTMYRFLVRDAGGEAERACLSEAIPQWVAEQIIDDGQPPKFIKILFFLTPHTMNGKSLKKERLFANDFISMRKVMEHVLEKMEEENPQSTTGSVSGAEVPAEERVRLYCLDTLLKPDMDLRTVRHMLWKGPGDLVITYSIIKPERLSL</sequence>
<dbReference type="EMBL" id="LJIJ01001582">
    <property type="protein sequence ID" value="ODM91357.1"/>
    <property type="molecule type" value="Genomic_DNA"/>
</dbReference>
<evidence type="ECO:0000313" key="9">
    <source>
        <dbReference type="Proteomes" id="UP000094527"/>
    </source>
</evidence>
<dbReference type="CDD" id="cd00200">
    <property type="entry name" value="WD40"/>
    <property type="match status" value="1"/>
</dbReference>
<dbReference type="Proteomes" id="UP000094527">
    <property type="component" value="Unassembled WGS sequence"/>
</dbReference>
<evidence type="ECO:0000256" key="4">
    <source>
        <dbReference type="ARBA" id="ARBA00022737"/>
    </source>
</evidence>
<dbReference type="InterPro" id="IPR019775">
    <property type="entry name" value="WD40_repeat_CS"/>
</dbReference>
<dbReference type="PRINTS" id="PR00320">
    <property type="entry name" value="GPROTEINBRPT"/>
</dbReference>
<dbReference type="PROSITE" id="PS50294">
    <property type="entry name" value="WD_REPEATS_REGION"/>
    <property type="match status" value="4"/>
</dbReference>
<evidence type="ECO:0000256" key="1">
    <source>
        <dbReference type="ARBA" id="ARBA00006917"/>
    </source>
</evidence>
<dbReference type="PANTHER" id="PTHR19862">
    <property type="entry name" value="WD REPEAT-CONTAINING PROTEIN 48"/>
    <property type="match status" value="1"/>
</dbReference>
<keyword evidence="4" id="KW-0677">Repeat</keyword>
<organism evidence="8 9">
    <name type="scientific">Orchesella cincta</name>
    <name type="common">Springtail</name>
    <name type="synonym">Podura cincta</name>
    <dbReference type="NCBI Taxonomy" id="48709"/>
    <lineage>
        <taxon>Eukaryota</taxon>
        <taxon>Metazoa</taxon>
        <taxon>Ecdysozoa</taxon>
        <taxon>Arthropoda</taxon>
        <taxon>Hexapoda</taxon>
        <taxon>Collembola</taxon>
        <taxon>Entomobryomorpha</taxon>
        <taxon>Entomobryoidea</taxon>
        <taxon>Orchesellidae</taxon>
        <taxon>Orchesellinae</taxon>
        <taxon>Orchesella</taxon>
    </lineage>
</organism>
<accession>A0A1D2MEB3</accession>
<comment type="caution">
    <text evidence="8">The sequence shown here is derived from an EMBL/GenBank/DDBJ whole genome shotgun (WGS) entry which is preliminary data.</text>
</comment>
<dbReference type="CDD" id="cd17041">
    <property type="entry name" value="Ubl_WDR48"/>
    <property type="match status" value="1"/>
</dbReference>
<keyword evidence="3 7" id="KW-0853">WD repeat</keyword>
<evidence type="ECO:0000256" key="6">
    <source>
        <dbReference type="ARBA" id="ARBA00049682"/>
    </source>
</evidence>
<evidence type="ECO:0000256" key="7">
    <source>
        <dbReference type="PROSITE-ProRule" id="PRU00221"/>
    </source>
</evidence>
<dbReference type="Pfam" id="PF11816">
    <property type="entry name" value="DUF3337"/>
    <property type="match status" value="1"/>
</dbReference>
<feature type="repeat" description="WD" evidence="7">
    <location>
        <begin position="22"/>
        <end position="55"/>
    </location>
</feature>
<dbReference type="Pfam" id="PF00400">
    <property type="entry name" value="WD40"/>
    <property type="match status" value="6"/>
</dbReference>
<dbReference type="InterPro" id="IPR036322">
    <property type="entry name" value="WD40_repeat_dom_sf"/>
</dbReference>
<dbReference type="InterPro" id="IPR051246">
    <property type="entry name" value="WDR48"/>
</dbReference>
<comment type="subunit">
    <text evidence="6">Catalytic component of the Usp12-46 deubiquitylase complex consisting of Usp12-46, Wdr20 and Uaf1; regulatory subunit that, together wtih Wdr20, stabilizes Usp12-46. The Usp12-46 deubiquitylase complex associates with arr/arrow; the interaction leads to deubiquitination and stabilization of arr/arrow.</text>
</comment>
<dbReference type="SUPFAM" id="SSF50978">
    <property type="entry name" value="WD40 repeat-like"/>
    <property type="match status" value="1"/>
</dbReference>
<dbReference type="PROSITE" id="PS00678">
    <property type="entry name" value="WD_REPEATS_1"/>
    <property type="match status" value="1"/>
</dbReference>
<evidence type="ECO:0000256" key="3">
    <source>
        <dbReference type="ARBA" id="ARBA00022574"/>
    </source>
</evidence>
<comment type="similarity">
    <text evidence="1">Belongs to the WD repeat WDR48 family.</text>
</comment>